<evidence type="ECO:0000256" key="3">
    <source>
        <dbReference type="ARBA" id="ARBA00022598"/>
    </source>
</evidence>
<evidence type="ECO:0000256" key="5">
    <source>
        <dbReference type="ARBA" id="ARBA00022840"/>
    </source>
</evidence>
<dbReference type="InterPro" id="IPR050081">
    <property type="entry name" value="Ile-tRNA_ligase"/>
</dbReference>
<dbReference type="KEGG" id="bdr:105231273"/>
<dbReference type="GO" id="GO:0002161">
    <property type="term" value="F:aminoacyl-tRNA deacylase activity"/>
    <property type="evidence" value="ECO:0007669"/>
    <property type="project" value="InterPro"/>
</dbReference>
<gene>
    <name evidence="13" type="primary">LOC105231273</name>
</gene>
<dbReference type="RefSeq" id="XP_011210774.2">
    <property type="nucleotide sequence ID" value="XM_011212472.4"/>
</dbReference>
<dbReference type="Gene3D" id="3.90.740.10">
    <property type="entry name" value="Valyl/Leucyl/Isoleucyl-tRNA synthetase, editing domain"/>
    <property type="match status" value="1"/>
</dbReference>
<dbReference type="InterPro" id="IPR002301">
    <property type="entry name" value="Ile-tRNA-ligase"/>
</dbReference>
<evidence type="ECO:0000256" key="6">
    <source>
        <dbReference type="ARBA" id="ARBA00022917"/>
    </source>
</evidence>
<dbReference type="CDD" id="cd07960">
    <property type="entry name" value="Anticodon_Ia_Ile_BEm"/>
    <property type="match status" value="1"/>
</dbReference>
<dbReference type="PRINTS" id="PR00984">
    <property type="entry name" value="TRNASYNTHILE"/>
</dbReference>
<dbReference type="Gene3D" id="1.10.730.20">
    <property type="match status" value="1"/>
</dbReference>
<proteinExistence type="inferred from homology"/>
<dbReference type="PROSITE" id="PS00178">
    <property type="entry name" value="AA_TRNA_LIGASE_I"/>
    <property type="match status" value="1"/>
</dbReference>
<dbReference type="InterPro" id="IPR014729">
    <property type="entry name" value="Rossmann-like_a/b/a_fold"/>
</dbReference>
<dbReference type="PANTHER" id="PTHR42765:SF1">
    <property type="entry name" value="ISOLEUCINE--TRNA LIGASE, MITOCHONDRIAL"/>
    <property type="match status" value="1"/>
</dbReference>
<dbReference type="Proteomes" id="UP001652620">
    <property type="component" value="Unplaced"/>
</dbReference>
<dbReference type="InParanoid" id="A0A6I9VDA8"/>
<evidence type="ECO:0000256" key="1">
    <source>
        <dbReference type="ARBA" id="ARBA00005594"/>
    </source>
</evidence>
<dbReference type="FunCoup" id="A0A6I9VDA8">
    <property type="interactions" value="1505"/>
</dbReference>
<keyword evidence="6 9" id="KW-0648">Protein biosynthesis</keyword>
<evidence type="ECO:0000256" key="4">
    <source>
        <dbReference type="ARBA" id="ARBA00022741"/>
    </source>
</evidence>
<organism evidence="12 13">
    <name type="scientific">Bactrocera dorsalis</name>
    <name type="common">Oriental fruit fly</name>
    <name type="synonym">Dacus dorsalis</name>
    <dbReference type="NCBI Taxonomy" id="27457"/>
    <lineage>
        <taxon>Eukaryota</taxon>
        <taxon>Metazoa</taxon>
        <taxon>Ecdysozoa</taxon>
        <taxon>Arthropoda</taxon>
        <taxon>Hexapoda</taxon>
        <taxon>Insecta</taxon>
        <taxon>Pterygota</taxon>
        <taxon>Neoptera</taxon>
        <taxon>Endopterygota</taxon>
        <taxon>Diptera</taxon>
        <taxon>Brachycera</taxon>
        <taxon>Muscomorpha</taxon>
        <taxon>Tephritoidea</taxon>
        <taxon>Tephritidae</taxon>
        <taxon>Bactrocera</taxon>
        <taxon>Bactrocera</taxon>
    </lineage>
</organism>
<keyword evidence="7 9" id="KW-0030">Aminoacyl-tRNA synthetase</keyword>
<dbReference type="PANTHER" id="PTHR42765">
    <property type="entry name" value="SOLEUCYL-TRNA SYNTHETASE"/>
    <property type="match status" value="1"/>
</dbReference>
<dbReference type="GeneID" id="105231273"/>
<evidence type="ECO:0000259" key="10">
    <source>
        <dbReference type="Pfam" id="PF00133"/>
    </source>
</evidence>
<dbReference type="GO" id="GO:0006428">
    <property type="term" value="P:isoleucyl-tRNA aminoacylation"/>
    <property type="evidence" value="ECO:0007669"/>
    <property type="project" value="InterPro"/>
</dbReference>
<dbReference type="InterPro" id="IPR001412">
    <property type="entry name" value="aa-tRNA-synth_I_CS"/>
</dbReference>
<dbReference type="GO" id="GO:0032543">
    <property type="term" value="P:mitochondrial translation"/>
    <property type="evidence" value="ECO:0007669"/>
    <property type="project" value="TreeGrafter"/>
</dbReference>
<dbReference type="InterPro" id="IPR013155">
    <property type="entry name" value="M/V/L/I-tRNA-synth_anticd-bd"/>
</dbReference>
<keyword evidence="3 9" id="KW-0436">Ligase</keyword>
<dbReference type="Gene3D" id="1.10.10.830">
    <property type="entry name" value="Ile-tRNA synthetase CP2 domain-like"/>
    <property type="match status" value="1"/>
</dbReference>
<dbReference type="SUPFAM" id="SSF50677">
    <property type="entry name" value="ValRS/IleRS/LeuRS editing domain"/>
    <property type="match status" value="1"/>
</dbReference>
<dbReference type="GO" id="GO:0004822">
    <property type="term" value="F:isoleucine-tRNA ligase activity"/>
    <property type="evidence" value="ECO:0007669"/>
    <property type="project" value="UniProtKB-EC"/>
</dbReference>
<keyword evidence="5 9" id="KW-0067">ATP-binding</keyword>
<dbReference type="GO" id="GO:0005739">
    <property type="term" value="C:mitochondrion"/>
    <property type="evidence" value="ECO:0007669"/>
    <property type="project" value="TreeGrafter"/>
</dbReference>
<evidence type="ECO:0000256" key="9">
    <source>
        <dbReference type="RuleBase" id="RU363035"/>
    </source>
</evidence>
<evidence type="ECO:0000256" key="2">
    <source>
        <dbReference type="ARBA" id="ARBA00013165"/>
    </source>
</evidence>
<dbReference type="SUPFAM" id="SSF52374">
    <property type="entry name" value="Nucleotidylyl transferase"/>
    <property type="match status" value="1"/>
</dbReference>
<dbReference type="Pfam" id="PF00133">
    <property type="entry name" value="tRNA-synt_1"/>
    <property type="match status" value="1"/>
</dbReference>
<evidence type="ECO:0000313" key="12">
    <source>
        <dbReference type="Proteomes" id="UP001652620"/>
    </source>
</evidence>
<feature type="domain" description="Aminoacyl-tRNA synthetase class Ia" evidence="10">
    <location>
        <begin position="102"/>
        <end position="706"/>
    </location>
</feature>
<dbReference type="Pfam" id="PF08264">
    <property type="entry name" value="Anticodon_1"/>
    <property type="match status" value="1"/>
</dbReference>
<comment type="similarity">
    <text evidence="1 9">Belongs to the class-I aminoacyl-tRNA synthetase family.</text>
</comment>
<dbReference type="EC" id="6.1.1.5" evidence="2"/>
<protein>
    <recommendedName>
        <fullName evidence="2">isoleucine--tRNA ligase</fullName>
        <ecNumber evidence="2">6.1.1.5</ecNumber>
    </recommendedName>
    <alternativeName>
        <fullName evidence="8">Isoleucyl-tRNA synthetase</fullName>
    </alternativeName>
</protein>
<sequence>MIIFEWKYKNRVYNFLRKQLIYKYTSLRIPVEFFILNNLKMLKVIVNNTYVRQFSIKQATKPPIKYTDTINLPKTKFPNRLNAVKRLELERNLVEGVFSEAYSYQQQHNHDPAFVLHDGPPYANGDLHMGHAVNKILKDITLRQHTVRGQKVNYIPGWDCHGLPIELKATAAIKDNKIARIKNQDPISIRNKSRNFALKAMQRQKNEFRSWGILSDWLNEENIYLTMRPGFIINQLNMFIDFYERGLVYRDLKPVYWSPSSRTALAEAELEYDVNFVSPSVYLRFLLTNWPSGISPSLKTNIYALVWTTTPWTIPSNQAICYNSILDYSVLKLSNYGSDLYLIATSLLQNFSEVTGITFEVVKTFKGAELSNCAYQHPLFPEQNNLPFFAAAHVQDSKGTGLVHTAPAHGPEDFLVGLENKLPVICFVNEDGVYSSKAPDFLKGKDVLGEGDRLVLENIASDVLHAGKITHSCPIDWRTKEPVIIRASEQWFMNTEKLKERALEEISKINVYPLVQADASRKALMTQVRKRPYWCISRQRVWGVPIPVFYERETKKVILNRSLINHVCDLIKKEGNADFWWSQSVEELLPPNILESFKLSATDLEKSGDIFDIWFDSGSTWSSVLKDKKVADVYLEGYDQFSGWFQSSLLTSVAARNQAPYKSIFVHGFTVDDKGHKMSKSLGNVISPKDIIKEVGVDALRWWVASHCAQNMTITVSKKLMQQAADSVNKIRATLRYLNGVIDDKSEILNDKSTFLDRYILSTLVKHENEIWKLYDTYEYHRVVTNTQNFVANHISAIYLHTIKDRLYCGDNVDIRNIRFTLLNCYKVLCSTIWPIIPFLVEESWQYYDPKRAFHQQNFTADPAWKDVDAEKTVGVALEIKRIVNQKAGSANSFNLEVEILYNKNNEEMQMLRLLQGDEAKVSSNNSELCEILQVQRVSLQPSNHVDSTNINVKKLELTLCARCRRFAVDNADCVCERCALVLANR</sequence>
<keyword evidence="12" id="KW-1185">Reference proteome</keyword>
<name>A0A6I9VDA8_BACDO</name>
<evidence type="ECO:0000256" key="7">
    <source>
        <dbReference type="ARBA" id="ARBA00023146"/>
    </source>
</evidence>
<dbReference type="NCBIfam" id="TIGR00392">
    <property type="entry name" value="ileS"/>
    <property type="match status" value="1"/>
</dbReference>
<dbReference type="OrthoDB" id="10264412at2759"/>
<feature type="domain" description="Methionyl/Valyl/Leucyl/Isoleucyl-tRNA synthetase anticodon-binding" evidence="11">
    <location>
        <begin position="757"/>
        <end position="886"/>
    </location>
</feature>
<dbReference type="SUPFAM" id="SSF47323">
    <property type="entry name" value="Anticodon-binding domain of a subclass of class I aminoacyl-tRNA synthetases"/>
    <property type="match status" value="1"/>
</dbReference>
<dbReference type="InterPro" id="IPR009008">
    <property type="entry name" value="Val/Leu/Ile-tRNA-synth_edit"/>
</dbReference>
<dbReference type="AlphaFoldDB" id="A0A6I9VDA8"/>
<dbReference type="InterPro" id="IPR033708">
    <property type="entry name" value="Anticodon_Ile_BEm"/>
</dbReference>
<dbReference type="GO" id="GO:0005524">
    <property type="term" value="F:ATP binding"/>
    <property type="evidence" value="ECO:0007669"/>
    <property type="project" value="UniProtKB-KW"/>
</dbReference>
<dbReference type="GO" id="GO:0000049">
    <property type="term" value="F:tRNA binding"/>
    <property type="evidence" value="ECO:0007669"/>
    <property type="project" value="InterPro"/>
</dbReference>
<evidence type="ECO:0000256" key="8">
    <source>
        <dbReference type="ARBA" id="ARBA00032665"/>
    </source>
</evidence>
<accession>A0A6I9VDA8</accession>
<dbReference type="InterPro" id="IPR009080">
    <property type="entry name" value="tRNAsynth_Ia_anticodon-bd"/>
</dbReference>
<dbReference type="Gene3D" id="3.40.50.620">
    <property type="entry name" value="HUPs"/>
    <property type="match status" value="2"/>
</dbReference>
<keyword evidence="4 9" id="KW-0547">Nucleotide-binding</keyword>
<dbReference type="InterPro" id="IPR002300">
    <property type="entry name" value="aa-tRNA-synth_Ia"/>
</dbReference>
<evidence type="ECO:0000313" key="13">
    <source>
        <dbReference type="RefSeq" id="XP_011210774.2"/>
    </source>
</evidence>
<reference evidence="13" key="1">
    <citation type="submission" date="2025-08" db="UniProtKB">
        <authorList>
            <consortium name="RefSeq"/>
        </authorList>
    </citation>
    <scope>IDENTIFICATION</scope>
    <source>
        <tissue evidence="13">Adult</tissue>
    </source>
</reference>
<evidence type="ECO:0000259" key="11">
    <source>
        <dbReference type="Pfam" id="PF08264"/>
    </source>
</evidence>